<dbReference type="Pfam" id="PF04149">
    <property type="entry name" value="DUF397"/>
    <property type="match status" value="1"/>
</dbReference>
<proteinExistence type="predicted"/>
<feature type="domain" description="DUF397" evidence="1">
    <location>
        <begin position="4"/>
        <end position="56"/>
    </location>
</feature>
<organism evidence="2 3">
    <name type="scientific">Longimycelium tulufanense</name>
    <dbReference type="NCBI Taxonomy" id="907463"/>
    <lineage>
        <taxon>Bacteria</taxon>
        <taxon>Bacillati</taxon>
        <taxon>Actinomycetota</taxon>
        <taxon>Actinomycetes</taxon>
        <taxon>Pseudonocardiales</taxon>
        <taxon>Pseudonocardiaceae</taxon>
        <taxon>Longimycelium</taxon>
    </lineage>
</organism>
<accession>A0A8J3FU40</accession>
<protein>
    <submittedName>
        <fullName evidence="2">DUF397 domain-containing protein</fullName>
    </submittedName>
</protein>
<dbReference type="InterPro" id="IPR007278">
    <property type="entry name" value="DUF397"/>
</dbReference>
<evidence type="ECO:0000313" key="2">
    <source>
        <dbReference type="EMBL" id="GGM55093.1"/>
    </source>
</evidence>
<name>A0A8J3FU40_9PSEU</name>
<dbReference type="EMBL" id="BMMK01000011">
    <property type="protein sequence ID" value="GGM55093.1"/>
    <property type="molecule type" value="Genomic_DNA"/>
</dbReference>
<reference evidence="2" key="2">
    <citation type="submission" date="2020-09" db="EMBL/GenBank/DDBJ databases">
        <authorList>
            <person name="Sun Q."/>
            <person name="Zhou Y."/>
        </authorList>
    </citation>
    <scope>NUCLEOTIDE SEQUENCE</scope>
    <source>
        <strain evidence="2">CGMCC 4.5737</strain>
    </source>
</reference>
<reference evidence="2" key="1">
    <citation type="journal article" date="2014" name="Int. J. Syst. Evol. Microbiol.">
        <title>Complete genome sequence of Corynebacterium casei LMG S-19264T (=DSM 44701T), isolated from a smear-ripened cheese.</title>
        <authorList>
            <consortium name="US DOE Joint Genome Institute (JGI-PGF)"/>
            <person name="Walter F."/>
            <person name="Albersmeier A."/>
            <person name="Kalinowski J."/>
            <person name="Ruckert C."/>
        </authorList>
    </citation>
    <scope>NUCLEOTIDE SEQUENCE</scope>
    <source>
        <strain evidence="2">CGMCC 4.5737</strain>
    </source>
</reference>
<gene>
    <name evidence="2" type="ORF">GCM10012275_27740</name>
</gene>
<keyword evidence="3" id="KW-1185">Reference proteome</keyword>
<dbReference type="RefSeq" id="WP_229686337.1">
    <property type="nucleotide sequence ID" value="NZ_BMMK01000011.1"/>
</dbReference>
<evidence type="ECO:0000313" key="3">
    <source>
        <dbReference type="Proteomes" id="UP000637578"/>
    </source>
</evidence>
<comment type="caution">
    <text evidence="2">The sequence shown here is derived from an EMBL/GenBank/DDBJ whole genome shotgun (WGS) entry which is preliminary data.</text>
</comment>
<dbReference type="AlphaFoldDB" id="A0A8J3FU40"/>
<sequence>MAGLRWCKSSRSTQISDCVEVGCLSSGAAVRDSKNPTGPVLTFQQPAFSALMSAAKSGRLDRA</sequence>
<dbReference type="Proteomes" id="UP000637578">
    <property type="component" value="Unassembled WGS sequence"/>
</dbReference>
<evidence type="ECO:0000259" key="1">
    <source>
        <dbReference type="Pfam" id="PF04149"/>
    </source>
</evidence>